<keyword evidence="7" id="KW-0460">Magnesium</keyword>
<evidence type="ECO:0000256" key="8">
    <source>
        <dbReference type="ARBA" id="ARBA00023080"/>
    </source>
</evidence>
<dbReference type="InterPro" id="IPR020922">
    <property type="entry name" value="dITP/XTP_pyrophosphatase"/>
</dbReference>
<name>A0A645GIZ7_9ZZZZ</name>
<evidence type="ECO:0000256" key="11">
    <source>
        <dbReference type="ARBA" id="ARBA00066468"/>
    </source>
</evidence>
<comment type="catalytic activity">
    <reaction evidence="9">
        <text>dITP + H2O = dIMP + diphosphate + H(+)</text>
        <dbReference type="Rhea" id="RHEA:28342"/>
        <dbReference type="ChEBI" id="CHEBI:15377"/>
        <dbReference type="ChEBI" id="CHEBI:15378"/>
        <dbReference type="ChEBI" id="CHEBI:33019"/>
        <dbReference type="ChEBI" id="CHEBI:61194"/>
        <dbReference type="ChEBI" id="CHEBI:61382"/>
        <dbReference type="EC" id="3.6.1.66"/>
    </reaction>
</comment>
<dbReference type="EMBL" id="VSSQ01072502">
    <property type="protein sequence ID" value="MPN23874.1"/>
    <property type="molecule type" value="Genomic_DNA"/>
</dbReference>
<keyword evidence="5" id="KW-0547">Nucleotide-binding</keyword>
<proteinExistence type="inferred from homology"/>
<dbReference type="NCBIfam" id="TIGR00042">
    <property type="entry name" value="RdgB/HAM1 family non-canonical purine NTP pyrophosphatase"/>
    <property type="match status" value="1"/>
</dbReference>
<dbReference type="PANTHER" id="PTHR11067">
    <property type="entry name" value="INOSINE TRIPHOSPHATE PYROPHOSPHATASE/HAM1 PROTEIN"/>
    <property type="match status" value="1"/>
</dbReference>
<dbReference type="GO" id="GO:0017111">
    <property type="term" value="F:ribonucleoside triphosphate phosphatase activity"/>
    <property type="evidence" value="ECO:0007669"/>
    <property type="project" value="InterPro"/>
</dbReference>
<evidence type="ECO:0000256" key="6">
    <source>
        <dbReference type="ARBA" id="ARBA00022801"/>
    </source>
</evidence>
<dbReference type="CDD" id="cd00515">
    <property type="entry name" value="HAM1"/>
    <property type="match status" value="1"/>
</dbReference>
<comment type="caution">
    <text evidence="18">The sequence shown here is derived from an EMBL/GenBank/DDBJ whole genome shotgun (WGS) entry which is preliminary data.</text>
</comment>
<dbReference type="GO" id="GO:0036222">
    <property type="term" value="F:XTP diphosphatase activity"/>
    <property type="evidence" value="ECO:0007669"/>
    <property type="project" value="RHEA"/>
</dbReference>
<comment type="subunit">
    <text evidence="3">Homodimer.</text>
</comment>
<dbReference type="FunFam" id="3.90.950.10:FF:000001">
    <property type="entry name" value="dITP/XTP pyrophosphatase"/>
    <property type="match status" value="1"/>
</dbReference>
<evidence type="ECO:0000256" key="5">
    <source>
        <dbReference type="ARBA" id="ARBA00022741"/>
    </source>
</evidence>
<evidence type="ECO:0000256" key="17">
    <source>
        <dbReference type="SAM" id="Phobius"/>
    </source>
</evidence>
<keyword evidence="6 18" id="KW-0378">Hydrolase</keyword>
<comment type="similarity">
    <text evidence="2">Belongs to the HAM1 NTPase family.</text>
</comment>
<evidence type="ECO:0000256" key="16">
    <source>
        <dbReference type="ARBA" id="ARBA00083635"/>
    </source>
</evidence>
<dbReference type="GO" id="GO:0035870">
    <property type="term" value="F:dITP diphosphatase activity"/>
    <property type="evidence" value="ECO:0007669"/>
    <property type="project" value="UniProtKB-ARBA"/>
</dbReference>
<dbReference type="GO" id="GO:0046872">
    <property type="term" value="F:metal ion binding"/>
    <property type="evidence" value="ECO:0007669"/>
    <property type="project" value="UniProtKB-KW"/>
</dbReference>
<evidence type="ECO:0000256" key="10">
    <source>
        <dbReference type="ARBA" id="ARBA00052017"/>
    </source>
</evidence>
<dbReference type="GO" id="GO:0009146">
    <property type="term" value="P:purine nucleoside triphosphate catabolic process"/>
    <property type="evidence" value="ECO:0007669"/>
    <property type="project" value="UniProtKB-ARBA"/>
</dbReference>
<dbReference type="InterPro" id="IPR029001">
    <property type="entry name" value="ITPase-like_fam"/>
</dbReference>
<evidence type="ECO:0000256" key="3">
    <source>
        <dbReference type="ARBA" id="ARBA00011738"/>
    </source>
</evidence>
<dbReference type="GO" id="GO:0036220">
    <property type="term" value="F:ITP diphosphatase activity"/>
    <property type="evidence" value="ECO:0007669"/>
    <property type="project" value="UniProtKB-EC"/>
</dbReference>
<gene>
    <name evidence="18" type="ORF">SDC9_171267</name>
</gene>
<evidence type="ECO:0000256" key="2">
    <source>
        <dbReference type="ARBA" id="ARBA00008023"/>
    </source>
</evidence>
<sequence>MIMDKSKDILVFASGNAHKLEEVRAILTPILPGIKIISMREAGFDGEIEENGNSFSENAFIKARAVRDKTGMTAFADDSGLVCRALDGEPGIYSARYAARNGLSTSAGANEDNLSLLSERIAGKADRSAKFVCSTAIAFAFAFAFTIATAIASGSGFKTEENDFCVNGECSGRIIDERRGKDGFGYDPVFLSDELGKTLAEATPEEKNSVSHRGRALRAFADEYRRLCSVTERGYKL</sequence>
<evidence type="ECO:0000256" key="4">
    <source>
        <dbReference type="ARBA" id="ARBA00022723"/>
    </source>
</evidence>
<organism evidence="18">
    <name type="scientific">bioreactor metagenome</name>
    <dbReference type="NCBI Taxonomy" id="1076179"/>
    <lineage>
        <taxon>unclassified sequences</taxon>
        <taxon>metagenomes</taxon>
        <taxon>ecological metagenomes</taxon>
    </lineage>
</organism>
<keyword evidence="17" id="KW-1133">Transmembrane helix</keyword>
<keyword evidence="4" id="KW-0479">Metal-binding</keyword>
<dbReference type="Pfam" id="PF01725">
    <property type="entry name" value="Ham1p_like"/>
    <property type="match status" value="1"/>
</dbReference>
<dbReference type="AlphaFoldDB" id="A0A645GIZ7"/>
<reference evidence="18" key="1">
    <citation type="submission" date="2019-08" db="EMBL/GenBank/DDBJ databases">
        <authorList>
            <person name="Kucharzyk K."/>
            <person name="Murdoch R.W."/>
            <person name="Higgins S."/>
            <person name="Loffler F."/>
        </authorList>
    </citation>
    <scope>NUCLEOTIDE SEQUENCE</scope>
</reference>
<comment type="catalytic activity">
    <reaction evidence="10">
        <text>XTP + H2O = XMP + diphosphate + H(+)</text>
        <dbReference type="Rhea" id="RHEA:28610"/>
        <dbReference type="ChEBI" id="CHEBI:15377"/>
        <dbReference type="ChEBI" id="CHEBI:15378"/>
        <dbReference type="ChEBI" id="CHEBI:33019"/>
        <dbReference type="ChEBI" id="CHEBI:57464"/>
        <dbReference type="ChEBI" id="CHEBI:61314"/>
        <dbReference type="EC" id="3.6.1.66"/>
    </reaction>
</comment>
<evidence type="ECO:0000256" key="13">
    <source>
        <dbReference type="ARBA" id="ARBA00075987"/>
    </source>
</evidence>
<evidence type="ECO:0000256" key="15">
    <source>
        <dbReference type="ARBA" id="ARBA00083186"/>
    </source>
</evidence>
<evidence type="ECO:0000256" key="1">
    <source>
        <dbReference type="ARBA" id="ARBA00001946"/>
    </source>
</evidence>
<evidence type="ECO:0000256" key="12">
    <source>
        <dbReference type="ARBA" id="ARBA00071289"/>
    </source>
</evidence>
<dbReference type="GO" id="GO:0000166">
    <property type="term" value="F:nucleotide binding"/>
    <property type="evidence" value="ECO:0007669"/>
    <property type="project" value="UniProtKB-KW"/>
</dbReference>
<comment type="cofactor">
    <cofactor evidence="1">
        <name>Mg(2+)</name>
        <dbReference type="ChEBI" id="CHEBI:18420"/>
    </cofactor>
</comment>
<dbReference type="InterPro" id="IPR002637">
    <property type="entry name" value="RdgB/HAM1"/>
</dbReference>
<evidence type="ECO:0000256" key="14">
    <source>
        <dbReference type="ARBA" id="ARBA00078805"/>
    </source>
</evidence>
<dbReference type="SUPFAM" id="SSF52972">
    <property type="entry name" value="ITPase-like"/>
    <property type="match status" value="1"/>
</dbReference>
<evidence type="ECO:0000256" key="7">
    <source>
        <dbReference type="ARBA" id="ARBA00022842"/>
    </source>
</evidence>
<protein>
    <recommendedName>
        <fullName evidence="12">dITP/XTP pyrophosphatase</fullName>
        <ecNumber evidence="11">3.6.1.66</ecNumber>
    </recommendedName>
    <alternativeName>
        <fullName evidence="13">Non-canonical purine NTP pyrophosphatase</fullName>
    </alternativeName>
    <alternativeName>
        <fullName evidence="14">Non-standard purine NTP pyrophosphatase</fullName>
    </alternativeName>
    <alternativeName>
        <fullName evidence="16">Nucleoside-triphosphate diphosphatase</fullName>
    </alternativeName>
    <alternativeName>
        <fullName evidence="15">Nucleoside-triphosphate pyrophosphatase</fullName>
    </alternativeName>
</protein>
<keyword evidence="17" id="KW-0472">Membrane</keyword>
<dbReference type="HAMAP" id="MF_01405">
    <property type="entry name" value="Non_canon_purine_NTPase"/>
    <property type="match status" value="1"/>
</dbReference>
<dbReference type="Gene3D" id="3.90.950.10">
    <property type="match status" value="1"/>
</dbReference>
<dbReference type="GO" id="GO:0009117">
    <property type="term" value="P:nucleotide metabolic process"/>
    <property type="evidence" value="ECO:0007669"/>
    <property type="project" value="UniProtKB-KW"/>
</dbReference>
<keyword evidence="8" id="KW-0546">Nucleotide metabolism</keyword>
<evidence type="ECO:0000256" key="9">
    <source>
        <dbReference type="ARBA" id="ARBA00051875"/>
    </source>
</evidence>
<evidence type="ECO:0000313" key="18">
    <source>
        <dbReference type="EMBL" id="MPN23874.1"/>
    </source>
</evidence>
<dbReference type="EC" id="3.6.1.66" evidence="11"/>
<dbReference type="GO" id="GO:0005829">
    <property type="term" value="C:cytosol"/>
    <property type="evidence" value="ECO:0007669"/>
    <property type="project" value="TreeGrafter"/>
</dbReference>
<accession>A0A645GIZ7</accession>
<feature type="transmembrane region" description="Helical" evidence="17">
    <location>
        <begin position="131"/>
        <end position="152"/>
    </location>
</feature>
<dbReference type="PANTHER" id="PTHR11067:SF9">
    <property type="entry name" value="INOSINE TRIPHOSPHATE PYROPHOSPHATASE"/>
    <property type="match status" value="1"/>
</dbReference>
<keyword evidence="17" id="KW-0812">Transmembrane</keyword>